<dbReference type="Proteomes" id="UP000441399">
    <property type="component" value="Unassembled WGS sequence"/>
</dbReference>
<feature type="transmembrane region" description="Helical" evidence="6">
    <location>
        <begin position="143"/>
        <end position="163"/>
    </location>
</feature>
<name>A0A5S9QL22_9GAMM</name>
<dbReference type="InterPro" id="IPR018461">
    <property type="entry name" value="Na/H_Antiport_NhaC-like_C"/>
</dbReference>
<dbReference type="AlphaFoldDB" id="A0A5S9QL22"/>
<gene>
    <name evidence="9" type="ORF">OPDIPICF_02105</name>
</gene>
<evidence type="ECO:0000256" key="5">
    <source>
        <dbReference type="ARBA" id="ARBA00023136"/>
    </source>
</evidence>
<dbReference type="PANTHER" id="PTHR37821">
    <property type="entry name" value="AMINO ACID TRANSPORTER YUIF-RELATED"/>
    <property type="match status" value="1"/>
</dbReference>
<dbReference type="GO" id="GO:0005886">
    <property type="term" value="C:plasma membrane"/>
    <property type="evidence" value="ECO:0007669"/>
    <property type="project" value="UniProtKB-SubCell"/>
</dbReference>
<dbReference type="Pfam" id="PF13726">
    <property type="entry name" value="Na_H_antiport_2"/>
    <property type="match status" value="1"/>
</dbReference>
<evidence type="ECO:0000313" key="10">
    <source>
        <dbReference type="Proteomes" id="UP000441399"/>
    </source>
</evidence>
<dbReference type="InterPro" id="IPR052576">
    <property type="entry name" value="AA_Transporter-Related"/>
</dbReference>
<feature type="transmembrane region" description="Helical" evidence="6">
    <location>
        <begin position="329"/>
        <end position="349"/>
    </location>
</feature>
<proteinExistence type="predicted"/>
<evidence type="ECO:0000256" key="2">
    <source>
        <dbReference type="ARBA" id="ARBA00022475"/>
    </source>
</evidence>
<evidence type="ECO:0000256" key="6">
    <source>
        <dbReference type="SAM" id="Phobius"/>
    </source>
</evidence>
<feature type="transmembrane region" description="Helical" evidence="6">
    <location>
        <begin position="54"/>
        <end position="72"/>
    </location>
</feature>
<keyword evidence="2" id="KW-1003">Cell membrane</keyword>
<comment type="subcellular location">
    <subcellularLocation>
        <location evidence="1">Cell membrane</location>
        <topology evidence="1">Multi-pass membrane protein</topology>
    </subcellularLocation>
</comment>
<sequence length="439" mass="46480">MNPVILAVAIMLGLSLARFPVVPSIIIAAVCGGLWAGMPVDHVLRSFHLGIKEGANIALSYAMLGAFAAAIAKSGIPHWLCDHAISHAKQSQSHNIARAVLLSILALAAVASQNLIPIHIAFIPILVPPMLYLMSEIGLDRRLVACTLTFGLVCTYMFLPIGFGEIYLKKILLGNIKLAGLDINEGNFSLMDAMWLPALGMLSGLLVAATITYRKPRTYNLHAIEKLDGENVAPNSRVIVISLVALITAFAVQLTWDSMILGALVGFMLFSMSGSTRWRDNDSVFVDGMKMMANIGFIMIAASGFAEVLRDSGSIPELVKATAGLVDNSPWIASFAMLLVGLVITMGIGSSFSTIPIIATIYVPIAQALGFSPLAIVALVGTAGVLGDAGSPASDSTLGPTAGLNADGQHDHIRDTVVPTFIHYNLPLLLFGWIATLIL</sequence>
<organism evidence="9 10">
    <name type="scientific">BD1-7 clade bacterium</name>
    <dbReference type="NCBI Taxonomy" id="2029982"/>
    <lineage>
        <taxon>Bacteria</taxon>
        <taxon>Pseudomonadati</taxon>
        <taxon>Pseudomonadota</taxon>
        <taxon>Gammaproteobacteria</taxon>
        <taxon>Cellvibrionales</taxon>
        <taxon>Spongiibacteraceae</taxon>
        <taxon>BD1-7 clade</taxon>
    </lineage>
</organism>
<accession>A0A5S9QL22</accession>
<dbReference type="OrthoDB" id="9772446at2"/>
<evidence type="ECO:0000256" key="1">
    <source>
        <dbReference type="ARBA" id="ARBA00004651"/>
    </source>
</evidence>
<keyword evidence="10" id="KW-1185">Reference proteome</keyword>
<reference evidence="9 10" key="1">
    <citation type="submission" date="2019-11" db="EMBL/GenBank/DDBJ databases">
        <authorList>
            <person name="Holert J."/>
        </authorList>
    </citation>
    <scope>NUCLEOTIDE SEQUENCE [LARGE SCALE GENOMIC DNA]</scope>
    <source>
        <strain evidence="9">SB11_3</strain>
    </source>
</reference>
<evidence type="ECO:0000259" key="7">
    <source>
        <dbReference type="Pfam" id="PF03553"/>
    </source>
</evidence>
<evidence type="ECO:0000256" key="3">
    <source>
        <dbReference type="ARBA" id="ARBA00022692"/>
    </source>
</evidence>
<keyword evidence="4 6" id="KW-1133">Transmembrane helix</keyword>
<evidence type="ECO:0008006" key="11">
    <source>
        <dbReference type="Google" id="ProtNLM"/>
    </source>
</evidence>
<feature type="transmembrane region" description="Helical" evidence="6">
    <location>
        <begin position="291"/>
        <end position="309"/>
    </location>
</feature>
<feature type="transmembrane region" description="Helical" evidence="6">
    <location>
        <begin position="260"/>
        <end position="279"/>
    </location>
</feature>
<keyword evidence="5 6" id="KW-0472">Membrane</keyword>
<evidence type="ECO:0000256" key="4">
    <source>
        <dbReference type="ARBA" id="ARBA00022989"/>
    </source>
</evidence>
<feature type="transmembrane region" description="Helical" evidence="6">
    <location>
        <begin position="361"/>
        <end position="386"/>
    </location>
</feature>
<keyword evidence="3 6" id="KW-0812">Transmembrane</keyword>
<protein>
    <recommendedName>
        <fullName evidence="11">Na+/H+ antiporter NhaC-like C-terminal domain-containing protein</fullName>
    </recommendedName>
</protein>
<evidence type="ECO:0000313" key="9">
    <source>
        <dbReference type="EMBL" id="CAA0118446.1"/>
    </source>
</evidence>
<evidence type="ECO:0000259" key="8">
    <source>
        <dbReference type="Pfam" id="PF13726"/>
    </source>
</evidence>
<feature type="transmembrane region" description="Helical" evidence="6">
    <location>
        <begin position="234"/>
        <end position="254"/>
    </location>
</feature>
<dbReference type="Pfam" id="PF03553">
    <property type="entry name" value="Na_H_antiporter"/>
    <property type="match status" value="1"/>
</dbReference>
<dbReference type="InterPro" id="IPR032813">
    <property type="entry name" value="Na_H_antiport_N"/>
</dbReference>
<feature type="transmembrane region" description="Helical" evidence="6">
    <location>
        <begin position="421"/>
        <end position="438"/>
    </location>
</feature>
<dbReference type="PANTHER" id="PTHR37821:SF1">
    <property type="entry name" value="AMINO ACID TRANSPORTER YUIF-RELATED"/>
    <property type="match status" value="1"/>
</dbReference>
<feature type="transmembrane region" description="Helical" evidence="6">
    <location>
        <begin position="194"/>
        <end position="213"/>
    </location>
</feature>
<dbReference type="EMBL" id="CACSIO010000034">
    <property type="protein sequence ID" value="CAA0118446.1"/>
    <property type="molecule type" value="Genomic_DNA"/>
</dbReference>
<feature type="domain" description="Putative Na+/H+ antiporter N-terminal" evidence="8">
    <location>
        <begin position="2"/>
        <end position="85"/>
    </location>
</feature>
<feature type="domain" description="Na+/H+ antiporter NhaC-like C-terminal" evidence="7">
    <location>
        <begin position="148"/>
        <end position="433"/>
    </location>
</feature>